<reference evidence="1 4" key="2">
    <citation type="submission" date="2016-11" db="EMBL/GenBank/DDBJ databases">
        <title>Complete Genome Sequence of Bradyrhizobium sp. strain J5, an isolated from soybean nodule in Hokkaido.</title>
        <authorList>
            <person name="Kanehara K."/>
        </authorList>
    </citation>
    <scope>NUCLEOTIDE SEQUENCE [LARGE SCALE GENOMIC DNA]</scope>
    <source>
        <strain evidence="1 4">J5</strain>
    </source>
</reference>
<accession>A0A0A3XJA8</accession>
<proteinExistence type="predicted"/>
<dbReference type="RefSeq" id="WP_041959901.1">
    <property type="nucleotide sequence ID" value="NZ_CP017637.1"/>
</dbReference>
<sequence length="75" mass="8409">MSEPLPVIMENSIQIAWDYLERTGNLGDPEVASKVLLESVEAMVRRGEHRVLMLSNTAISDYKRLCADCSLELVT</sequence>
<evidence type="ECO:0000313" key="3">
    <source>
        <dbReference type="Proteomes" id="UP000030377"/>
    </source>
</evidence>
<gene>
    <name evidence="1" type="ORF">BKD09_14680</name>
    <name evidence="2" type="ORF">MA20_38490</name>
</gene>
<evidence type="ECO:0000313" key="4">
    <source>
        <dbReference type="Proteomes" id="UP000181962"/>
    </source>
</evidence>
<dbReference type="Proteomes" id="UP000181962">
    <property type="component" value="Chromosome"/>
</dbReference>
<evidence type="ECO:0000313" key="2">
    <source>
        <dbReference type="EMBL" id="KGT74477.1"/>
    </source>
</evidence>
<evidence type="ECO:0000313" key="1">
    <source>
        <dbReference type="EMBL" id="APG09586.1"/>
    </source>
</evidence>
<dbReference type="EMBL" id="JRPN01000031">
    <property type="protein sequence ID" value="KGT74477.1"/>
    <property type="molecule type" value="Genomic_DNA"/>
</dbReference>
<dbReference type="Proteomes" id="UP000030377">
    <property type="component" value="Unassembled WGS sequence"/>
</dbReference>
<dbReference type="AlphaFoldDB" id="A0A0A3XJA8"/>
<organism evidence="2 3">
    <name type="scientific">Bradyrhizobium japonicum</name>
    <dbReference type="NCBI Taxonomy" id="375"/>
    <lineage>
        <taxon>Bacteria</taxon>
        <taxon>Pseudomonadati</taxon>
        <taxon>Pseudomonadota</taxon>
        <taxon>Alphaproteobacteria</taxon>
        <taxon>Hyphomicrobiales</taxon>
        <taxon>Nitrobacteraceae</taxon>
        <taxon>Bradyrhizobium</taxon>
    </lineage>
</organism>
<name>A0A0A3XJA8_BRAJP</name>
<protein>
    <submittedName>
        <fullName evidence="2">Uncharacterized protein</fullName>
    </submittedName>
</protein>
<dbReference type="OrthoDB" id="8242286at2"/>
<reference evidence="2 3" key="1">
    <citation type="submission" date="2014-09" db="EMBL/GenBank/DDBJ databases">
        <title>Draft genome of Bradyrhizobium japonicum Is-34.</title>
        <authorList>
            <person name="Tsurumaru H."/>
            <person name="Yamakawa T."/>
            <person name="Hashimoto S."/>
            <person name="Okizaki K."/>
            <person name="Kanesaki Y."/>
            <person name="Yoshikawa H."/>
            <person name="Yajima S."/>
        </authorList>
    </citation>
    <scope>NUCLEOTIDE SEQUENCE [LARGE SCALE GENOMIC DNA]</scope>
    <source>
        <strain evidence="2 3">Is-34</strain>
    </source>
</reference>
<dbReference type="EMBL" id="CP017637">
    <property type="protein sequence ID" value="APG09586.1"/>
    <property type="molecule type" value="Genomic_DNA"/>
</dbReference>